<sequence length="44" mass="5167">MVYEYADELDDLTQEINLKLDKLIEKAEKKNHDSSSDHDSPIQF</sequence>
<protein>
    <submittedName>
        <fullName evidence="1">Uncharacterized protein</fullName>
    </submittedName>
</protein>
<accession>A0ABT7UJN1</accession>
<dbReference type="EMBL" id="JAUDCK010000031">
    <property type="protein sequence ID" value="MDM8196358.1"/>
    <property type="molecule type" value="Genomic_DNA"/>
</dbReference>
<reference evidence="2" key="1">
    <citation type="submission" date="2023-06" db="EMBL/GenBank/DDBJ databases">
        <title>Identification and characterization of horizontal gene transfer across gut microbiota members of farm animals based on homology search.</title>
        <authorList>
            <person name="Zeman M."/>
            <person name="Kubasova T."/>
            <person name="Jahodarova E."/>
            <person name="Nykrynova M."/>
            <person name="Rychlik I."/>
        </authorList>
    </citation>
    <scope>NUCLEOTIDE SEQUENCE [LARGE SCALE GENOMIC DNA]</scope>
    <source>
        <strain evidence="2">ET341</strain>
    </source>
</reference>
<gene>
    <name evidence="1" type="ORF">QUV98_08525</name>
</gene>
<evidence type="ECO:0000313" key="1">
    <source>
        <dbReference type="EMBL" id="MDM8196358.1"/>
    </source>
</evidence>
<organism evidence="1 2">
    <name type="scientific">Massilimicrobiota timonensis</name>
    <dbReference type="NCBI Taxonomy" id="1776392"/>
    <lineage>
        <taxon>Bacteria</taxon>
        <taxon>Bacillati</taxon>
        <taxon>Bacillota</taxon>
        <taxon>Erysipelotrichia</taxon>
        <taxon>Erysipelotrichales</taxon>
        <taxon>Erysipelotrichaceae</taxon>
        <taxon>Massilimicrobiota</taxon>
    </lineage>
</organism>
<keyword evidence="2" id="KW-1185">Reference proteome</keyword>
<evidence type="ECO:0000313" key="2">
    <source>
        <dbReference type="Proteomes" id="UP001529275"/>
    </source>
</evidence>
<name>A0ABT7UJN1_9FIRM</name>
<comment type="caution">
    <text evidence="1">The sequence shown here is derived from an EMBL/GenBank/DDBJ whole genome shotgun (WGS) entry which is preliminary data.</text>
</comment>
<proteinExistence type="predicted"/>
<dbReference type="Proteomes" id="UP001529275">
    <property type="component" value="Unassembled WGS sequence"/>
</dbReference>